<sequence>MKKFRKYIKKPISVYFILALLVFINSPAQTMNHDTAKVAQNPPEANNLAKNNLLILFQAL</sequence>
<evidence type="ECO:0000256" key="1">
    <source>
        <dbReference type="SAM" id="SignalP"/>
    </source>
</evidence>
<feature type="chain" id="PRO_5016242663" evidence="1">
    <location>
        <begin position="31"/>
        <end position="60"/>
    </location>
</feature>
<reference evidence="2 3" key="1">
    <citation type="submission" date="2018-04" db="EMBL/GenBank/DDBJ databases">
        <title>Draft Genome Sequence of Phosphate-Solubilizing Chryseobacterium sp. ISE14 that is a Biocontrol and Plant Growth-Promoting Rhizobacterium Isolated from Cucumber.</title>
        <authorList>
            <person name="Jeong J.-J."/>
            <person name="Sang M.K."/>
            <person name="Choi I.-G."/>
            <person name="Kim K.D."/>
        </authorList>
    </citation>
    <scope>NUCLEOTIDE SEQUENCE [LARGE SCALE GENOMIC DNA]</scope>
    <source>
        <strain evidence="2 3">ISE14</strain>
    </source>
</reference>
<keyword evidence="1" id="KW-0732">Signal</keyword>
<proteinExistence type="predicted"/>
<dbReference type="RefSeq" id="WP_109712260.1">
    <property type="nucleotide sequence ID" value="NZ_PPED02000002.1"/>
</dbReference>
<organism evidence="2 3">
    <name type="scientific">Chryseobacterium phosphatilyticum</name>
    <dbReference type="NCBI Taxonomy" id="475075"/>
    <lineage>
        <taxon>Bacteria</taxon>
        <taxon>Pseudomonadati</taxon>
        <taxon>Bacteroidota</taxon>
        <taxon>Flavobacteriia</taxon>
        <taxon>Flavobacteriales</taxon>
        <taxon>Weeksellaceae</taxon>
        <taxon>Chryseobacterium group</taxon>
        <taxon>Chryseobacterium</taxon>
    </lineage>
</organism>
<feature type="signal peptide" evidence="1">
    <location>
        <begin position="1"/>
        <end position="30"/>
    </location>
</feature>
<keyword evidence="3" id="KW-1185">Reference proteome</keyword>
<evidence type="ECO:0000313" key="2">
    <source>
        <dbReference type="EMBL" id="PWN70616.1"/>
    </source>
</evidence>
<dbReference type="Proteomes" id="UP000236594">
    <property type="component" value="Unassembled WGS sequence"/>
</dbReference>
<protein>
    <submittedName>
        <fullName evidence="2">Uncharacterized protein</fullName>
    </submittedName>
</protein>
<dbReference type="EMBL" id="PPED02000002">
    <property type="protein sequence ID" value="PWN70616.1"/>
    <property type="molecule type" value="Genomic_DNA"/>
</dbReference>
<evidence type="ECO:0000313" key="3">
    <source>
        <dbReference type="Proteomes" id="UP000236594"/>
    </source>
</evidence>
<name>A0A316XD06_9FLAO</name>
<gene>
    <name evidence="2" type="ORF">C1631_011710</name>
</gene>
<comment type="caution">
    <text evidence="2">The sequence shown here is derived from an EMBL/GenBank/DDBJ whole genome shotgun (WGS) entry which is preliminary data.</text>
</comment>
<dbReference type="AlphaFoldDB" id="A0A316XD06"/>
<accession>A0A316XD06</accession>